<evidence type="ECO:0000256" key="1">
    <source>
        <dbReference type="SAM" id="MobiDB-lite"/>
    </source>
</evidence>
<dbReference type="RefSeq" id="WP_008385626.1">
    <property type="nucleotide sequence ID" value="NZ_AOIV01000017.1"/>
</dbReference>
<sequence>MTQSQAPPRRIGRTTPSTGAGLGSPKGRRGPFPPVRRVTLLITKLASVVPTSVMFVRGTVLAGVEDSATCPPAAEG</sequence>
<organism evidence="2 3">
    <name type="scientific">Halogeometricum pallidum JCM 14848</name>
    <dbReference type="NCBI Taxonomy" id="1227487"/>
    <lineage>
        <taxon>Archaea</taxon>
        <taxon>Methanobacteriati</taxon>
        <taxon>Methanobacteriota</taxon>
        <taxon>Stenosarchaea group</taxon>
        <taxon>Halobacteria</taxon>
        <taxon>Halobacteriales</taxon>
        <taxon>Haloferacaceae</taxon>
        <taxon>Halogeometricum</taxon>
    </lineage>
</organism>
<dbReference type="Proteomes" id="UP000011513">
    <property type="component" value="Unassembled WGS sequence"/>
</dbReference>
<evidence type="ECO:0000313" key="2">
    <source>
        <dbReference type="EMBL" id="ELZ31806.1"/>
    </source>
</evidence>
<gene>
    <name evidence="2" type="ORF">C474_07972</name>
</gene>
<comment type="caution">
    <text evidence="2">The sequence shown here is derived from an EMBL/GenBank/DDBJ whole genome shotgun (WGS) entry which is preliminary data.</text>
</comment>
<accession>M0D8J9</accession>
<proteinExistence type="predicted"/>
<dbReference type="InParanoid" id="M0D8J9"/>
<protein>
    <submittedName>
        <fullName evidence="2">Uncharacterized protein</fullName>
    </submittedName>
</protein>
<dbReference type="EMBL" id="AOIV01000017">
    <property type="protein sequence ID" value="ELZ31806.1"/>
    <property type="molecule type" value="Genomic_DNA"/>
</dbReference>
<name>M0D8J9_HALPD</name>
<evidence type="ECO:0000313" key="3">
    <source>
        <dbReference type="Proteomes" id="UP000011513"/>
    </source>
</evidence>
<keyword evidence="3" id="KW-1185">Reference proteome</keyword>
<reference evidence="2 3" key="1">
    <citation type="journal article" date="2014" name="PLoS Genet.">
        <title>Phylogenetically driven sequencing of extremely halophilic archaea reveals strategies for static and dynamic osmo-response.</title>
        <authorList>
            <person name="Becker E.A."/>
            <person name="Seitzer P.M."/>
            <person name="Tritt A."/>
            <person name="Larsen D."/>
            <person name="Krusor M."/>
            <person name="Yao A.I."/>
            <person name="Wu D."/>
            <person name="Madern D."/>
            <person name="Eisen J.A."/>
            <person name="Darling A.E."/>
            <person name="Facciotti M.T."/>
        </authorList>
    </citation>
    <scope>NUCLEOTIDE SEQUENCE [LARGE SCALE GENOMIC DNA]</scope>
    <source>
        <strain evidence="2 3">JCM 14848</strain>
    </source>
</reference>
<feature type="region of interest" description="Disordered" evidence="1">
    <location>
        <begin position="1"/>
        <end position="34"/>
    </location>
</feature>
<dbReference type="AlphaFoldDB" id="M0D8J9"/>